<keyword evidence="3" id="KW-0547">Nucleotide-binding</keyword>
<dbReference type="Proteomes" id="UP001175261">
    <property type="component" value="Unassembled WGS sequence"/>
</dbReference>
<dbReference type="PANTHER" id="PTHR22594:SF5">
    <property type="entry name" value="ASPARTATE--TRNA LIGASE, MITOCHONDRIAL"/>
    <property type="match status" value="1"/>
</dbReference>
<comment type="caution">
    <text evidence="8">The sequence shown here is derived from an EMBL/GenBank/DDBJ whole genome shotgun (WGS) entry which is preliminary data.</text>
</comment>
<dbReference type="InterPro" id="IPR004524">
    <property type="entry name" value="Asp-tRNA-ligase_1"/>
</dbReference>
<dbReference type="InterPro" id="IPR002312">
    <property type="entry name" value="Asp/Asn-tRNA-synth_IIb"/>
</dbReference>
<evidence type="ECO:0000256" key="4">
    <source>
        <dbReference type="ARBA" id="ARBA00022840"/>
    </source>
</evidence>
<organism evidence="8 9">
    <name type="scientific">Sarocladium strictum</name>
    <name type="common">Black bundle disease fungus</name>
    <name type="synonym">Acremonium strictum</name>
    <dbReference type="NCBI Taxonomy" id="5046"/>
    <lineage>
        <taxon>Eukaryota</taxon>
        <taxon>Fungi</taxon>
        <taxon>Dikarya</taxon>
        <taxon>Ascomycota</taxon>
        <taxon>Pezizomycotina</taxon>
        <taxon>Sordariomycetes</taxon>
        <taxon>Hypocreomycetidae</taxon>
        <taxon>Hypocreales</taxon>
        <taxon>Sarocladiaceae</taxon>
        <taxon>Sarocladium</taxon>
    </lineage>
</organism>
<dbReference type="InterPro" id="IPR004115">
    <property type="entry name" value="GAD-like_sf"/>
</dbReference>
<dbReference type="Gene3D" id="3.30.1360.30">
    <property type="entry name" value="GAD-like domain"/>
    <property type="match status" value="1"/>
</dbReference>
<dbReference type="NCBIfam" id="TIGR00459">
    <property type="entry name" value="aspS_bact"/>
    <property type="match status" value="1"/>
</dbReference>
<evidence type="ECO:0000256" key="2">
    <source>
        <dbReference type="ARBA" id="ARBA00022598"/>
    </source>
</evidence>
<dbReference type="PANTHER" id="PTHR22594">
    <property type="entry name" value="ASPARTYL/LYSYL-TRNA SYNTHETASE"/>
    <property type="match status" value="1"/>
</dbReference>
<keyword evidence="2" id="KW-0436">Ligase</keyword>
<evidence type="ECO:0000256" key="3">
    <source>
        <dbReference type="ARBA" id="ARBA00022741"/>
    </source>
</evidence>
<dbReference type="PROSITE" id="PS50862">
    <property type="entry name" value="AA_TRNA_LIGASE_II"/>
    <property type="match status" value="1"/>
</dbReference>
<protein>
    <recommendedName>
        <fullName evidence="7">Aminoacyl-transfer RNA synthetases class-II family profile domain-containing protein</fullName>
    </recommendedName>
</protein>
<sequence length="697" mass="77960">MPPQIGRCAASLQRVHSLTPTAPFLSRQWLLRTFHGSSLLPRDSPQSDKHDEILETWRQYSAQFPTESPANIHYGFLRPKRNLGKHLSFADLTTPTGEQIQICSNGEQNPEAHAAFRDVPAHSPVLIRARTDAQALEGHEADSAKDGRRTIYLDHIQPLNSMPPKLIITKDVVFPPRQRFQQIRYHEELRLRLEFRSWLKAKLSNSLLEKGFTDIETPTLFKSTPEGAREFVVPVRGKGKAYALSQSPQQYKQALMGSGIMRYMQWARCYRDEDARTDRQPEFTQLDMEWAFAGAEKVQKDVNDIVKDALAALRPSVTYQDVRGQRVPSVSRLAESKRTADEPEAHQFTTLTFAECMEAHGSDKPDLRIPGRIRAMQNLNEYRSFVSMITHLPDPEVEAFAFSLNGNPASRTRELVVKFMDELPDAFKQNPDGMPQILVYDTSKPLAGFSSLGHEYESVLEQVAPEQELENGDIVVFQAREKVHGQNCASSTKLGDLRRLLWKTLIDEGLMETPQLGEPGSLQFLWVTDFPMFKMVEQGEPGQGGAAGIAAAHHPFTAPGSEEDLKILLSGDPMQAKSAAYDLVLNGVEIGGGSVRNHVASVQRLIMTDVLKMAPERVKEFDHLFEVLEAGCPPHAGFALGFDRMVALLSGTATVRDVIAFPKTMKGEDLFVKSPSKLTNEQLAPYNLRLGKAKPEQ</sequence>
<dbReference type="GO" id="GO:0004815">
    <property type="term" value="F:aspartate-tRNA ligase activity"/>
    <property type="evidence" value="ECO:0007669"/>
    <property type="project" value="TreeGrafter"/>
</dbReference>
<keyword evidence="9" id="KW-1185">Reference proteome</keyword>
<name>A0AA39GTC2_SARSR</name>
<feature type="domain" description="Aminoacyl-transfer RNA synthetases class-II family profile" evidence="7">
    <location>
        <begin position="199"/>
        <end position="662"/>
    </location>
</feature>
<keyword evidence="4" id="KW-0067">ATP-binding</keyword>
<keyword evidence="6" id="KW-0030">Aminoacyl-tRNA synthetase</keyword>
<dbReference type="PRINTS" id="PR01042">
    <property type="entry name" value="TRNASYNTHASP"/>
</dbReference>
<evidence type="ECO:0000259" key="7">
    <source>
        <dbReference type="PROSITE" id="PS50862"/>
    </source>
</evidence>
<dbReference type="AlphaFoldDB" id="A0AA39GTC2"/>
<evidence type="ECO:0000256" key="5">
    <source>
        <dbReference type="ARBA" id="ARBA00022917"/>
    </source>
</evidence>
<accession>A0AA39GTC2</accession>
<proteinExistence type="inferred from homology"/>
<reference evidence="8" key="1">
    <citation type="submission" date="2022-10" db="EMBL/GenBank/DDBJ databases">
        <title>Determination and structural analysis of whole genome sequence of Sarocladium strictum F4-1.</title>
        <authorList>
            <person name="Hu L."/>
            <person name="Jiang Y."/>
        </authorList>
    </citation>
    <scope>NUCLEOTIDE SEQUENCE</scope>
    <source>
        <strain evidence="8">F4-1</strain>
    </source>
</reference>
<gene>
    <name evidence="8" type="ORF">NLU13_1221</name>
</gene>
<dbReference type="InterPro" id="IPR006195">
    <property type="entry name" value="aa-tRNA-synth_II"/>
</dbReference>
<evidence type="ECO:0000256" key="1">
    <source>
        <dbReference type="ARBA" id="ARBA00006303"/>
    </source>
</evidence>
<evidence type="ECO:0000256" key="6">
    <source>
        <dbReference type="ARBA" id="ARBA00023146"/>
    </source>
</evidence>
<dbReference type="InterPro" id="IPR004364">
    <property type="entry name" value="Aa-tRNA-synt_II"/>
</dbReference>
<evidence type="ECO:0000313" key="8">
    <source>
        <dbReference type="EMBL" id="KAK0391722.1"/>
    </source>
</evidence>
<dbReference type="InterPro" id="IPR045864">
    <property type="entry name" value="aa-tRNA-synth_II/BPL/LPL"/>
</dbReference>
<evidence type="ECO:0000313" key="9">
    <source>
        <dbReference type="Proteomes" id="UP001175261"/>
    </source>
</evidence>
<dbReference type="GO" id="GO:0006422">
    <property type="term" value="P:aspartyl-tRNA aminoacylation"/>
    <property type="evidence" value="ECO:0007669"/>
    <property type="project" value="TreeGrafter"/>
</dbReference>
<dbReference type="GO" id="GO:0005739">
    <property type="term" value="C:mitochondrion"/>
    <property type="evidence" value="ECO:0007669"/>
    <property type="project" value="TreeGrafter"/>
</dbReference>
<dbReference type="GO" id="GO:0005524">
    <property type="term" value="F:ATP binding"/>
    <property type="evidence" value="ECO:0007669"/>
    <property type="project" value="UniProtKB-KW"/>
</dbReference>
<dbReference type="Gene3D" id="3.30.930.10">
    <property type="entry name" value="Bira Bifunctional Protein, Domain 2"/>
    <property type="match status" value="1"/>
</dbReference>
<keyword evidence="5" id="KW-0648">Protein biosynthesis</keyword>
<dbReference type="Pfam" id="PF00152">
    <property type="entry name" value="tRNA-synt_2"/>
    <property type="match status" value="1"/>
</dbReference>
<dbReference type="SUPFAM" id="SSF55681">
    <property type="entry name" value="Class II aaRS and biotin synthetases"/>
    <property type="match status" value="1"/>
</dbReference>
<dbReference type="EMBL" id="JAPDFR010000001">
    <property type="protein sequence ID" value="KAK0391722.1"/>
    <property type="molecule type" value="Genomic_DNA"/>
</dbReference>
<comment type="similarity">
    <text evidence="1">Belongs to the class-II aminoacyl-tRNA synthetase family. Type 1 subfamily.</text>
</comment>